<dbReference type="AlphaFoldDB" id="A0AAU7DQR7"/>
<name>A0AAU7DQR7_9BACT</name>
<sequence length="122" mass="13387">MKGNRARLSTWAVFITLAAGIVPAVHPTGEAYAQNLGQRNVAGLVLDANSAPVQGATVFLKNQKTKSIRSYTSATNGSFRFAQVNMTDDYDLWAEKEGKKSPTKTVSSWDARKEFSTELKFK</sequence>
<dbReference type="InterPro" id="IPR008969">
    <property type="entry name" value="CarboxyPept-like_regulatory"/>
</dbReference>
<keyword evidence="3" id="KW-0378">Hydrolase</keyword>
<dbReference type="EMBL" id="CP121196">
    <property type="protein sequence ID" value="XBH19635.1"/>
    <property type="molecule type" value="Genomic_DNA"/>
</dbReference>
<keyword evidence="2" id="KW-0732">Signal</keyword>
<evidence type="ECO:0000313" key="3">
    <source>
        <dbReference type="EMBL" id="XBH19635.1"/>
    </source>
</evidence>
<dbReference type="SUPFAM" id="SSF49464">
    <property type="entry name" value="Carboxypeptidase regulatory domain-like"/>
    <property type="match status" value="1"/>
</dbReference>
<gene>
    <name evidence="3" type="ORF">P8935_10025</name>
</gene>
<proteinExistence type="predicted"/>
<feature type="region of interest" description="Disordered" evidence="1">
    <location>
        <begin position="98"/>
        <end position="122"/>
    </location>
</feature>
<dbReference type="Pfam" id="PF13620">
    <property type="entry name" value="CarboxypepD_reg"/>
    <property type="match status" value="1"/>
</dbReference>
<feature type="chain" id="PRO_5043414275" evidence="2">
    <location>
        <begin position="25"/>
        <end position="122"/>
    </location>
</feature>
<protein>
    <submittedName>
        <fullName evidence="3">Carboxypeptidase-like regulatory domain-containing protein</fullName>
    </submittedName>
</protein>
<organism evidence="3">
    <name type="scientific">Telmatobacter sp. DSM 110680</name>
    <dbReference type="NCBI Taxonomy" id="3036704"/>
    <lineage>
        <taxon>Bacteria</taxon>
        <taxon>Pseudomonadati</taxon>
        <taxon>Acidobacteriota</taxon>
        <taxon>Terriglobia</taxon>
        <taxon>Terriglobales</taxon>
        <taxon>Acidobacteriaceae</taxon>
        <taxon>Telmatobacter</taxon>
    </lineage>
</organism>
<dbReference type="Gene3D" id="2.60.40.1120">
    <property type="entry name" value="Carboxypeptidase-like, regulatory domain"/>
    <property type="match status" value="1"/>
</dbReference>
<keyword evidence="3" id="KW-0645">Protease</keyword>
<accession>A0AAU7DQR7</accession>
<evidence type="ECO:0000256" key="2">
    <source>
        <dbReference type="SAM" id="SignalP"/>
    </source>
</evidence>
<dbReference type="RefSeq" id="WP_348264855.1">
    <property type="nucleotide sequence ID" value="NZ_CP121196.1"/>
</dbReference>
<feature type="signal peptide" evidence="2">
    <location>
        <begin position="1"/>
        <end position="24"/>
    </location>
</feature>
<evidence type="ECO:0000256" key="1">
    <source>
        <dbReference type="SAM" id="MobiDB-lite"/>
    </source>
</evidence>
<keyword evidence="3" id="KW-0121">Carboxypeptidase</keyword>
<feature type="compositionally biased region" description="Basic and acidic residues" evidence="1">
    <location>
        <begin position="110"/>
        <end position="122"/>
    </location>
</feature>
<reference evidence="3" key="1">
    <citation type="submission" date="2023-03" db="EMBL/GenBank/DDBJ databases">
        <title>Edaphobacter sp.</title>
        <authorList>
            <person name="Huber K.J."/>
            <person name="Papendorf J."/>
            <person name="Pilke C."/>
            <person name="Bunk B."/>
            <person name="Sproeer C."/>
            <person name="Pester M."/>
        </authorList>
    </citation>
    <scope>NUCLEOTIDE SEQUENCE</scope>
    <source>
        <strain evidence="3">DSM 110680</strain>
    </source>
</reference>
<dbReference type="GO" id="GO:0004180">
    <property type="term" value="F:carboxypeptidase activity"/>
    <property type="evidence" value="ECO:0007669"/>
    <property type="project" value="UniProtKB-KW"/>
</dbReference>